<gene>
    <name evidence="2" type="ORF">MM171B00960_0005</name>
</gene>
<proteinExistence type="predicted"/>
<evidence type="ECO:0000313" key="2">
    <source>
        <dbReference type="EMBL" id="QJB02974.1"/>
    </source>
</evidence>
<organism evidence="2">
    <name type="scientific">viral metagenome</name>
    <dbReference type="NCBI Taxonomy" id="1070528"/>
    <lineage>
        <taxon>unclassified sequences</taxon>
        <taxon>metagenomes</taxon>
        <taxon>organismal metagenomes</taxon>
    </lineage>
</organism>
<accession>A0A6M3M6V0</accession>
<feature type="compositionally biased region" description="Basic and acidic residues" evidence="1">
    <location>
        <begin position="51"/>
        <end position="70"/>
    </location>
</feature>
<dbReference type="Gene3D" id="1.10.10.60">
    <property type="entry name" value="Homeodomain-like"/>
    <property type="match status" value="1"/>
</dbReference>
<sequence length="218" mass="25360">MLNRRKNRTPLSGKSSKIEDPPSNKVVNFIPSNKEKGLFEVNKFSNNPVKTPKDTKKSDKKEGKSDQKVPLEDIELQKEIEWRDKEVARIFQQTRGRTGRPTKLNEQLITDLEVLARIGLSEKAMCESVMLSQDSYFRWKKRNKDFSERIKRARNTGKSKLVNSIYGHGRRNWQALAWLLERQYRDEYALDKQKVEVTGKSGGAIVFKVVYEERKEGV</sequence>
<name>A0A6M3M6V0_9ZZZZ</name>
<evidence type="ECO:0000256" key="1">
    <source>
        <dbReference type="SAM" id="MobiDB-lite"/>
    </source>
</evidence>
<reference evidence="2" key="1">
    <citation type="submission" date="2020-03" db="EMBL/GenBank/DDBJ databases">
        <title>The deep terrestrial virosphere.</title>
        <authorList>
            <person name="Holmfeldt K."/>
            <person name="Nilsson E."/>
            <person name="Simone D."/>
            <person name="Lopez-Fernandez M."/>
            <person name="Wu X."/>
            <person name="de Brujin I."/>
            <person name="Lundin D."/>
            <person name="Andersson A."/>
            <person name="Bertilsson S."/>
            <person name="Dopson M."/>
        </authorList>
    </citation>
    <scope>NUCLEOTIDE SEQUENCE</scope>
    <source>
        <strain evidence="2">MM171B00960</strain>
    </source>
</reference>
<dbReference type="AlphaFoldDB" id="A0A6M3M6V0"/>
<protein>
    <submittedName>
        <fullName evidence="2">Putative terminase</fullName>
    </submittedName>
</protein>
<dbReference type="EMBL" id="MT143818">
    <property type="protein sequence ID" value="QJB02974.1"/>
    <property type="molecule type" value="Genomic_DNA"/>
</dbReference>
<feature type="region of interest" description="Disordered" evidence="1">
    <location>
        <begin position="1"/>
        <end position="70"/>
    </location>
</feature>